<keyword evidence="3" id="KW-1185">Reference proteome</keyword>
<organism evidence="2 3">
    <name type="scientific">Naematelia encephala</name>
    <dbReference type="NCBI Taxonomy" id="71784"/>
    <lineage>
        <taxon>Eukaryota</taxon>
        <taxon>Fungi</taxon>
        <taxon>Dikarya</taxon>
        <taxon>Basidiomycota</taxon>
        <taxon>Agaricomycotina</taxon>
        <taxon>Tremellomycetes</taxon>
        <taxon>Tremellales</taxon>
        <taxon>Naemateliaceae</taxon>
        <taxon>Naematelia</taxon>
    </lineage>
</organism>
<feature type="compositionally biased region" description="Basic and acidic residues" evidence="1">
    <location>
        <begin position="131"/>
        <end position="151"/>
    </location>
</feature>
<feature type="region of interest" description="Disordered" evidence="1">
    <location>
        <begin position="121"/>
        <end position="151"/>
    </location>
</feature>
<feature type="region of interest" description="Disordered" evidence="1">
    <location>
        <begin position="1"/>
        <end position="71"/>
    </location>
</feature>
<evidence type="ECO:0000313" key="2">
    <source>
        <dbReference type="EMBL" id="ORY28797.1"/>
    </source>
</evidence>
<dbReference type="OrthoDB" id="2560792at2759"/>
<dbReference type="Proteomes" id="UP000193986">
    <property type="component" value="Unassembled WGS sequence"/>
</dbReference>
<evidence type="ECO:0000313" key="3">
    <source>
        <dbReference type="Proteomes" id="UP000193986"/>
    </source>
</evidence>
<sequence>MSLSGSTGEDYNKTGDGQLHYDEPTGPDPTPENPGGVFPQTGTVSADAGSMPGSGAPDHGGDVRGVFGNPQVFSDTFGHLSGEFSTAINAVKGESGSGLGSVAKALIERLEAMRDEIDGWRKGEGLAGAAEGEKNDEVERAEGDGGGLYKD</sequence>
<reference evidence="2 3" key="1">
    <citation type="submission" date="2016-07" db="EMBL/GenBank/DDBJ databases">
        <title>Pervasive Adenine N6-methylation of Active Genes in Fungi.</title>
        <authorList>
            <consortium name="DOE Joint Genome Institute"/>
            <person name="Mondo S.J."/>
            <person name="Dannebaum R.O."/>
            <person name="Kuo R.C."/>
            <person name="Labutti K."/>
            <person name="Haridas S."/>
            <person name="Kuo A."/>
            <person name="Salamov A."/>
            <person name="Ahrendt S.R."/>
            <person name="Lipzen A."/>
            <person name="Sullivan W."/>
            <person name="Andreopoulos W.B."/>
            <person name="Clum A."/>
            <person name="Lindquist E."/>
            <person name="Daum C."/>
            <person name="Ramamoorthy G.K."/>
            <person name="Gryganskyi A."/>
            <person name="Culley D."/>
            <person name="Magnuson J.K."/>
            <person name="James T.Y."/>
            <person name="O'Malley M.A."/>
            <person name="Stajich J.E."/>
            <person name="Spatafora J.W."/>
            <person name="Visel A."/>
            <person name="Grigoriev I.V."/>
        </authorList>
    </citation>
    <scope>NUCLEOTIDE SEQUENCE [LARGE SCALE GENOMIC DNA]</scope>
    <source>
        <strain evidence="2 3">68-887.2</strain>
    </source>
</reference>
<protein>
    <submittedName>
        <fullName evidence="2">Uncharacterized protein</fullName>
    </submittedName>
</protein>
<proteinExistence type="predicted"/>
<accession>A0A1Y2B2S8</accession>
<dbReference type="AlphaFoldDB" id="A0A1Y2B2S8"/>
<evidence type="ECO:0000256" key="1">
    <source>
        <dbReference type="SAM" id="MobiDB-lite"/>
    </source>
</evidence>
<dbReference type="EMBL" id="MCFC01000029">
    <property type="protein sequence ID" value="ORY28797.1"/>
    <property type="molecule type" value="Genomic_DNA"/>
</dbReference>
<name>A0A1Y2B2S8_9TREE</name>
<comment type="caution">
    <text evidence="2">The sequence shown here is derived from an EMBL/GenBank/DDBJ whole genome shotgun (WGS) entry which is preliminary data.</text>
</comment>
<gene>
    <name evidence="2" type="ORF">BCR39DRAFT_533918</name>
</gene>
<dbReference type="InParanoid" id="A0A1Y2B2S8"/>